<dbReference type="AlphaFoldDB" id="A0A8S1TMP7"/>
<evidence type="ECO:0000313" key="2">
    <source>
        <dbReference type="Proteomes" id="UP000683925"/>
    </source>
</evidence>
<organism evidence="1 2">
    <name type="scientific">Paramecium octaurelia</name>
    <dbReference type="NCBI Taxonomy" id="43137"/>
    <lineage>
        <taxon>Eukaryota</taxon>
        <taxon>Sar</taxon>
        <taxon>Alveolata</taxon>
        <taxon>Ciliophora</taxon>
        <taxon>Intramacronucleata</taxon>
        <taxon>Oligohymenophorea</taxon>
        <taxon>Peniculida</taxon>
        <taxon>Parameciidae</taxon>
        <taxon>Paramecium</taxon>
    </lineage>
</organism>
<sequence>MNIYFHNSREFTQYKHEFPEIVGSILSRLGNYVKLVICGDFNTPILQNSRLRDLLFKQITFRRQLSNKYISSYTD</sequence>
<accession>A0A8S1TMP7</accession>
<evidence type="ECO:0000313" key="1">
    <source>
        <dbReference type="EMBL" id="CAD8152416.1"/>
    </source>
</evidence>
<proteinExistence type="predicted"/>
<name>A0A8S1TMP7_PAROT</name>
<protein>
    <recommendedName>
        <fullName evidence="3">Endonuclease/exonuclease/phosphatase domain-containing protein</fullName>
    </recommendedName>
</protein>
<reference evidence="1" key="1">
    <citation type="submission" date="2021-01" db="EMBL/GenBank/DDBJ databases">
        <authorList>
            <consortium name="Genoscope - CEA"/>
            <person name="William W."/>
        </authorList>
    </citation>
    <scope>NUCLEOTIDE SEQUENCE</scope>
</reference>
<dbReference type="EMBL" id="CAJJDP010000026">
    <property type="protein sequence ID" value="CAD8152416.1"/>
    <property type="molecule type" value="Genomic_DNA"/>
</dbReference>
<evidence type="ECO:0008006" key="3">
    <source>
        <dbReference type="Google" id="ProtNLM"/>
    </source>
</evidence>
<keyword evidence="2" id="KW-1185">Reference proteome</keyword>
<gene>
    <name evidence="1" type="ORF">POCTA_138.1.T0260253</name>
</gene>
<comment type="caution">
    <text evidence="1">The sequence shown here is derived from an EMBL/GenBank/DDBJ whole genome shotgun (WGS) entry which is preliminary data.</text>
</comment>
<dbReference type="Proteomes" id="UP000683925">
    <property type="component" value="Unassembled WGS sequence"/>
</dbReference>